<evidence type="ECO:0000256" key="1">
    <source>
        <dbReference type="SAM" id="MobiDB-lite"/>
    </source>
</evidence>
<dbReference type="Pfam" id="PF07811">
    <property type="entry name" value="TadE"/>
    <property type="match status" value="1"/>
</dbReference>
<accession>A0A2X0J1K7</accession>
<protein>
    <recommendedName>
        <fullName evidence="3">TadE-like domain-containing protein</fullName>
    </recommendedName>
</protein>
<feature type="transmembrane region" description="Helical" evidence="2">
    <location>
        <begin position="34"/>
        <end position="57"/>
    </location>
</feature>
<evidence type="ECO:0000256" key="2">
    <source>
        <dbReference type="SAM" id="Phobius"/>
    </source>
</evidence>
<dbReference type="Proteomes" id="UP000248889">
    <property type="component" value="Unassembled WGS sequence"/>
</dbReference>
<reference evidence="4 5" key="1">
    <citation type="submission" date="2018-06" db="EMBL/GenBank/DDBJ databases">
        <title>Streptacidiphilus pinicola sp. nov., isolated from pine grove soil.</title>
        <authorList>
            <person name="Roh S.G."/>
            <person name="Park S."/>
            <person name="Kim M.-K."/>
            <person name="Yun B.-R."/>
            <person name="Park J."/>
            <person name="Kim M.J."/>
            <person name="Kim Y.S."/>
            <person name="Kim S.B."/>
        </authorList>
    </citation>
    <scope>NUCLEOTIDE SEQUENCE [LARGE SCALE GENOMIC DNA]</scope>
    <source>
        <strain evidence="4 5">MMS16-CNU450</strain>
    </source>
</reference>
<dbReference type="EMBL" id="QKYN01000171">
    <property type="protein sequence ID" value="RAG81238.1"/>
    <property type="molecule type" value="Genomic_DNA"/>
</dbReference>
<dbReference type="OrthoDB" id="4220102at2"/>
<feature type="domain" description="TadE-like" evidence="3">
    <location>
        <begin position="28"/>
        <end position="69"/>
    </location>
</feature>
<evidence type="ECO:0000313" key="5">
    <source>
        <dbReference type="Proteomes" id="UP000248889"/>
    </source>
</evidence>
<dbReference type="AlphaFoldDB" id="A0A2X0J1K7"/>
<feature type="compositionally biased region" description="Basic residues" evidence="1">
    <location>
        <begin position="7"/>
        <end position="16"/>
    </location>
</feature>
<dbReference type="InterPro" id="IPR012495">
    <property type="entry name" value="TadE-like_dom"/>
</dbReference>
<keyword evidence="2" id="KW-1133">Transmembrane helix</keyword>
<name>A0A2X0J1K7_9ACTN</name>
<feature type="region of interest" description="Disordered" evidence="1">
    <location>
        <begin position="1"/>
        <end position="21"/>
    </location>
</feature>
<comment type="caution">
    <text evidence="4">The sequence shown here is derived from an EMBL/GenBank/DDBJ whole genome shotgun (WGS) entry which is preliminary data.</text>
</comment>
<evidence type="ECO:0000313" key="4">
    <source>
        <dbReference type="EMBL" id="RAG81238.1"/>
    </source>
</evidence>
<proteinExistence type="predicted"/>
<sequence>MSDRPPGRRRPGPRLHLRADDRDAGDRGALSLELAILAPAVMLLLFTIVQAGFYFYARDVAVTAAQQGVETARVHGATLGEGLTQSWDLIHRTGGSITGPAVTGSQTAAEVTITVSGSVTTWIPGLTFHLSQTATAAKEQLIR</sequence>
<keyword evidence="2" id="KW-0472">Membrane</keyword>
<evidence type="ECO:0000259" key="3">
    <source>
        <dbReference type="Pfam" id="PF07811"/>
    </source>
</evidence>
<organism evidence="4 5">
    <name type="scientific">Streptacidiphilus pinicola</name>
    <dbReference type="NCBI Taxonomy" id="2219663"/>
    <lineage>
        <taxon>Bacteria</taxon>
        <taxon>Bacillati</taxon>
        <taxon>Actinomycetota</taxon>
        <taxon>Actinomycetes</taxon>
        <taxon>Kitasatosporales</taxon>
        <taxon>Streptomycetaceae</taxon>
        <taxon>Streptacidiphilus</taxon>
    </lineage>
</organism>
<dbReference type="RefSeq" id="WP_111507095.1">
    <property type="nucleotide sequence ID" value="NZ_QKYN01000171.1"/>
</dbReference>
<keyword evidence="5" id="KW-1185">Reference proteome</keyword>
<gene>
    <name evidence="4" type="ORF">DN069_34000</name>
</gene>
<keyword evidence="2" id="KW-0812">Transmembrane</keyword>